<dbReference type="GO" id="GO:0006355">
    <property type="term" value="P:regulation of DNA-templated transcription"/>
    <property type="evidence" value="ECO:0007669"/>
    <property type="project" value="InterPro"/>
</dbReference>
<dbReference type="PANTHER" id="PTHR33124">
    <property type="entry name" value="TRANSCRIPTION FACTOR IBH1-LIKE 1"/>
    <property type="match status" value="1"/>
</dbReference>
<feature type="compositionally biased region" description="Polar residues" evidence="5">
    <location>
        <begin position="1"/>
        <end position="11"/>
    </location>
</feature>
<dbReference type="CDD" id="cd11444">
    <property type="entry name" value="bHLH_AtIBH1_like"/>
    <property type="match status" value="1"/>
</dbReference>
<keyword evidence="7" id="KW-1185">Reference proteome</keyword>
<keyword evidence="3" id="KW-0804">Transcription</keyword>
<dbReference type="InterPro" id="IPR044549">
    <property type="entry name" value="bHLH_AtIBH1-like"/>
</dbReference>
<proteinExistence type="predicted"/>
<reference evidence="6" key="1">
    <citation type="journal article" date="2023" name="Plant J.">
        <title>Genome sequences and population genomics provide insights into the demographic history, inbreeding, and mutation load of two 'living fossil' tree species of Dipteronia.</title>
        <authorList>
            <person name="Feng Y."/>
            <person name="Comes H.P."/>
            <person name="Chen J."/>
            <person name="Zhu S."/>
            <person name="Lu R."/>
            <person name="Zhang X."/>
            <person name="Li P."/>
            <person name="Qiu J."/>
            <person name="Olsen K.M."/>
            <person name="Qiu Y."/>
        </authorList>
    </citation>
    <scope>NUCLEOTIDE SEQUENCE</scope>
    <source>
        <strain evidence="6">KIB01</strain>
    </source>
</reference>
<evidence type="ECO:0000256" key="2">
    <source>
        <dbReference type="ARBA" id="ARBA00023015"/>
    </source>
</evidence>
<comment type="subcellular location">
    <subcellularLocation>
        <location evidence="1">Nucleus</location>
    </subcellularLocation>
</comment>
<feature type="region of interest" description="Disordered" evidence="5">
    <location>
        <begin position="1"/>
        <end position="69"/>
    </location>
</feature>
<evidence type="ECO:0000313" key="7">
    <source>
        <dbReference type="Proteomes" id="UP001280121"/>
    </source>
</evidence>
<dbReference type="Proteomes" id="UP001280121">
    <property type="component" value="Unassembled WGS sequence"/>
</dbReference>
<evidence type="ECO:0000313" key="6">
    <source>
        <dbReference type="EMBL" id="KAK2662034.1"/>
    </source>
</evidence>
<dbReference type="GO" id="GO:0005634">
    <property type="term" value="C:nucleus"/>
    <property type="evidence" value="ECO:0007669"/>
    <property type="project" value="UniProtKB-SubCell"/>
</dbReference>
<sequence length="128" mass="14740">MENTTMNSTETIPVLKRKPEIMTRRSSTTRKRRQIEIEEEEVLDEKLEESISSSSSSDSCDEEEEKEEVEKKIVALQRMVPGGEMLGVDKLFEETAGYILALEYQIKALRVLATYIQDFDKENRKFGG</sequence>
<comment type="caution">
    <text evidence="6">The sequence shown here is derived from an EMBL/GenBank/DDBJ whole genome shotgun (WGS) entry which is preliminary data.</text>
</comment>
<evidence type="ECO:0000256" key="1">
    <source>
        <dbReference type="ARBA" id="ARBA00004123"/>
    </source>
</evidence>
<keyword evidence="4" id="KW-0539">Nucleus</keyword>
<organism evidence="6 7">
    <name type="scientific">Dipteronia dyeriana</name>
    <dbReference type="NCBI Taxonomy" id="168575"/>
    <lineage>
        <taxon>Eukaryota</taxon>
        <taxon>Viridiplantae</taxon>
        <taxon>Streptophyta</taxon>
        <taxon>Embryophyta</taxon>
        <taxon>Tracheophyta</taxon>
        <taxon>Spermatophyta</taxon>
        <taxon>Magnoliopsida</taxon>
        <taxon>eudicotyledons</taxon>
        <taxon>Gunneridae</taxon>
        <taxon>Pentapetalae</taxon>
        <taxon>rosids</taxon>
        <taxon>malvids</taxon>
        <taxon>Sapindales</taxon>
        <taxon>Sapindaceae</taxon>
        <taxon>Hippocastanoideae</taxon>
        <taxon>Acereae</taxon>
        <taxon>Dipteronia</taxon>
    </lineage>
</organism>
<accession>A0AAE0CSS3</accession>
<dbReference type="PANTHER" id="PTHR33124:SF43">
    <property type="entry name" value="TRANSCRIPTION FACTOR PAR2"/>
    <property type="match status" value="1"/>
</dbReference>
<keyword evidence="2" id="KW-0805">Transcription regulation</keyword>
<evidence type="ECO:0000256" key="3">
    <source>
        <dbReference type="ARBA" id="ARBA00023163"/>
    </source>
</evidence>
<name>A0AAE0CSS3_9ROSI</name>
<dbReference type="InterPro" id="IPR044660">
    <property type="entry name" value="IBH1-like"/>
</dbReference>
<protein>
    <submittedName>
        <fullName evidence="6">Uncharacterized protein</fullName>
    </submittedName>
</protein>
<dbReference type="EMBL" id="JANJYI010000001">
    <property type="protein sequence ID" value="KAK2662034.1"/>
    <property type="molecule type" value="Genomic_DNA"/>
</dbReference>
<gene>
    <name evidence="6" type="ORF">Ddye_000608</name>
</gene>
<evidence type="ECO:0000256" key="4">
    <source>
        <dbReference type="ARBA" id="ARBA00023242"/>
    </source>
</evidence>
<evidence type="ECO:0000256" key="5">
    <source>
        <dbReference type="SAM" id="MobiDB-lite"/>
    </source>
</evidence>
<dbReference type="AlphaFoldDB" id="A0AAE0CSS3"/>